<comment type="caution">
    <text evidence="1">The sequence shown here is derived from an EMBL/GenBank/DDBJ whole genome shotgun (WGS) entry which is preliminary data.</text>
</comment>
<keyword evidence="2" id="KW-1185">Reference proteome</keyword>
<evidence type="ECO:0000313" key="2">
    <source>
        <dbReference type="Proteomes" id="UP000766629"/>
    </source>
</evidence>
<name>A0ABS7NMB3_9RHOB</name>
<sequence>MPAKIFSIEAREDGGARLALNYKHAGRSGIQRISCDLSQAGLLQLVLFAEALSLHQRFGRPGAPDLSTDGLIISFDAARGDLNVQRQAGYSKQTARLAVEVFLSGMAEMTDLCITRAETSKHGPALKRLLADTAAPEGLAQDLGQDEADLAMHQLREIAFLLLVQDTSARKSGLARKLRGKKSQDQARSAVNALVLELAAELVAVSACVPSGDPGTPLERRAGC</sequence>
<reference evidence="1 2" key="1">
    <citation type="submission" date="2021-06" db="EMBL/GenBank/DDBJ databases">
        <title>50 bacteria genomes isolated from Dapeng, Shenzhen, China.</title>
        <authorList>
            <person name="Zheng W."/>
            <person name="Yu S."/>
            <person name="Huang Y."/>
        </authorList>
    </citation>
    <scope>NUCLEOTIDE SEQUENCE [LARGE SCALE GENOMIC DNA]</scope>
    <source>
        <strain evidence="1 2">DP1N14-2</strain>
    </source>
</reference>
<dbReference type="Proteomes" id="UP000766629">
    <property type="component" value="Unassembled WGS sequence"/>
</dbReference>
<organism evidence="1 2">
    <name type="scientific">Leisingera daeponensis</name>
    <dbReference type="NCBI Taxonomy" id="405746"/>
    <lineage>
        <taxon>Bacteria</taxon>
        <taxon>Pseudomonadati</taxon>
        <taxon>Pseudomonadota</taxon>
        <taxon>Alphaproteobacteria</taxon>
        <taxon>Rhodobacterales</taxon>
        <taxon>Roseobacteraceae</taxon>
        <taxon>Leisingera</taxon>
    </lineage>
</organism>
<proteinExistence type="predicted"/>
<dbReference type="RefSeq" id="WP_222509980.1">
    <property type="nucleotide sequence ID" value="NZ_JAHVJA010000017.1"/>
</dbReference>
<accession>A0ABS7NMB3</accession>
<evidence type="ECO:0000313" key="1">
    <source>
        <dbReference type="EMBL" id="MBY6142061.1"/>
    </source>
</evidence>
<protein>
    <submittedName>
        <fullName evidence="1">Uncharacterized protein</fullName>
    </submittedName>
</protein>
<dbReference type="EMBL" id="JAHVJA010000017">
    <property type="protein sequence ID" value="MBY6142061.1"/>
    <property type="molecule type" value="Genomic_DNA"/>
</dbReference>
<gene>
    <name evidence="1" type="ORF">KUV26_21720</name>
</gene>